<comment type="catalytic activity">
    <reaction evidence="2">
        <text>2 GTP = 3',3'-c-di-GMP + 2 diphosphate</text>
        <dbReference type="Rhea" id="RHEA:24898"/>
        <dbReference type="ChEBI" id="CHEBI:33019"/>
        <dbReference type="ChEBI" id="CHEBI:37565"/>
        <dbReference type="ChEBI" id="CHEBI:58805"/>
        <dbReference type="EC" id="2.7.7.65"/>
    </reaction>
</comment>
<keyword evidence="3" id="KW-1133">Transmembrane helix</keyword>
<dbReference type="InterPro" id="IPR043128">
    <property type="entry name" value="Rev_trsase/Diguanyl_cyclase"/>
</dbReference>
<accession>A0A2S5TKS2</accession>
<dbReference type="GO" id="GO:1902201">
    <property type="term" value="P:negative regulation of bacterial-type flagellum-dependent cell motility"/>
    <property type="evidence" value="ECO:0007669"/>
    <property type="project" value="TreeGrafter"/>
</dbReference>
<feature type="transmembrane region" description="Helical" evidence="3">
    <location>
        <begin position="140"/>
        <end position="157"/>
    </location>
</feature>
<keyword evidence="6" id="KW-1185">Reference proteome</keyword>
<dbReference type="SUPFAM" id="SSF55073">
    <property type="entry name" value="Nucleotide cyclase"/>
    <property type="match status" value="1"/>
</dbReference>
<protein>
    <recommendedName>
        <fullName evidence="1">diguanylate cyclase</fullName>
        <ecNumber evidence="1">2.7.7.65</ecNumber>
    </recommendedName>
</protein>
<organism evidence="5 6">
    <name type="scientific">Solimonas fluminis</name>
    <dbReference type="NCBI Taxonomy" id="2086571"/>
    <lineage>
        <taxon>Bacteria</taxon>
        <taxon>Pseudomonadati</taxon>
        <taxon>Pseudomonadota</taxon>
        <taxon>Gammaproteobacteria</taxon>
        <taxon>Nevskiales</taxon>
        <taxon>Nevskiaceae</taxon>
        <taxon>Solimonas</taxon>
    </lineage>
</organism>
<dbReference type="EMBL" id="PSNW01000001">
    <property type="protein sequence ID" value="PPE75586.1"/>
    <property type="molecule type" value="Genomic_DNA"/>
</dbReference>
<dbReference type="Gene3D" id="3.30.70.270">
    <property type="match status" value="1"/>
</dbReference>
<dbReference type="GO" id="GO:0005886">
    <property type="term" value="C:plasma membrane"/>
    <property type="evidence" value="ECO:0007669"/>
    <property type="project" value="TreeGrafter"/>
</dbReference>
<dbReference type="InterPro" id="IPR000160">
    <property type="entry name" value="GGDEF_dom"/>
</dbReference>
<evidence type="ECO:0000313" key="6">
    <source>
        <dbReference type="Proteomes" id="UP000238220"/>
    </source>
</evidence>
<evidence type="ECO:0000313" key="5">
    <source>
        <dbReference type="EMBL" id="PPE75586.1"/>
    </source>
</evidence>
<feature type="transmembrane region" description="Helical" evidence="3">
    <location>
        <begin position="193"/>
        <end position="212"/>
    </location>
</feature>
<evidence type="ECO:0000256" key="1">
    <source>
        <dbReference type="ARBA" id="ARBA00012528"/>
    </source>
</evidence>
<dbReference type="Pfam" id="PF00990">
    <property type="entry name" value="GGDEF"/>
    <property type="match status" value="1"/>
</dbReference>
<feature type="transmembrane region" description="Helical" evidence="3">
    <location>
        <begin position="81"/>
        <end position="102"/>
    </location>
</feature>
<feature type="transmembrane region" description="Helical" evidence="3">
    <location>
        <begin position="164"/>
        <end position="181"/>
    </location>
</feature>
<dbReference type="GO" id="GO:0052621">
    <property type="term" value="F:diguanylate cyclase activity"/>
    <property type="evidence" value="ECO:0007669"/>
    <property type="project" value="UniProtKB-EC"/>
</dbReference>
<dbReference type="Proteomes" id="UP000238220">
    <property type="component" value="Unassembled WGS sequence"/>
</dbReference>
<reference evidence="5 6" key="1">
    <citation type="submission" date="2018-02" db="EMBL/GenBank/DDBJ databases">
        <title>Genome sequencing of Solimonas sp. HR-BB.</title>
        <authorList>
            <person name="Lee Y."/>
            <person name="Jeon C.O."/>
        </authorList>
    </citation>
    <scope>NUCLEOTIDE SEQUENCE [LARGE SCALE GENOMIC DNA]</scope>
    <source>
        <strain evidence="5 6">HR-BB</strain>
    </source>
</reference>
<dbReference type="AlphaFoldDB" id="A0A2S5TKS2"/>
<feature type="transmembrane region" description="Helical" evidence="3">
    <location>
        <begin position="114"/>
        <end position="134"/>
    </location>
</feature>
<dbReference type="RefSeq" id="WP_104228552.1">
    <property type="nucleotide sequence ID" value="NZ_PSNW01000001.1"/>
</dbReference>
<dbReference type="GO" id="GO:0043709">
    <property type="term" value="P:cell adhesion involved in single-species biofilm formation"/>
    <property type="evidence" value="ECO:0007669"/>
    <property type="project" value="TreeGrafter"/>
</dbReference>
<feature type="transmembrane region" description="Helical" evidence="3">
    <location>
        <begin position="50"/>
        <end position="69"/>
    </location>
</feature>
<dbReference type="PROSITE" id="PS50887">
    <property type="entry name" value="GGDEF"/>
    <property type="match status" value="1"/>
</dbReference>
<keyword evidence="3" id="KW-0812">Transmembrane</keyword>
<dbReference type="PANTHER" id="PTHR45138">
    <property type="entry name" value="REGULATORY COMPONENTS OF SENSORY TRANSDUCTION SYSTEM"/>
    <property type="match status" value="1"/>
</dbReference>
<evidence type="ECO:0000256" key="3">
    <source>
        <dbReference type="SAM" id="Phobius"/>
    </source>
</evidence>
<keyword evidence="3" id="KW-0472">Membrane</keyword>
<dbReference type="NCBIfam" id="TIGR00254">
    <property type="entry name" value="GGDEF"/>
    <property type="match status" value="1"/>
</dbReference>
<dbReference type="SMART" id="SM00267">
    <property type="entry name" value="GGDEF"/>
    <property type="match status" value="1"/>
</dbReference>
<dbReference type="OrthoDB" id="9803824at2"/>
<gene>
    <name evidence="5" type="ORF">C3942_01450</name>
</gene>
<dbReference type="InterPro" id="IPR050469">
    <property type="entry name" value="Diguanylate_Cyclase"/>
</dbReference>
<evidence type="ECO:0000256" key="2">
    <source>
        <dbReference type="ARBA" id="ARBA00034247"/>
    </source>
</evidence>
<sequence length="402" mass="44370">MEDAVLPEQVLNPEEIRALRDVASESRRGVRMPARLEEEFEAHERRAARVTRICLGLIPVFSFGTAPFWQDAVTGTPPELVVLLLWIELGIVVPLFIAVTLSQLRRVESAMAELLLMGGFLLVVACVELIRYRGHDLGHIVEPYLVLTIPVAVVTLARLPLARCIAFVAGYIAVLVVAWLLPGDSPGRGTQELILEVLLLGTALLTAFGTRLSSRRQWAAGKLLSMMAFRDPLTGLANRRALEDRYEIACRTVSRGQQRGMFFALLDMDHFKKVNDLYGHEYGDGVLAELGLVLAQYARRSMDMAARLGGDEFALLLYDCDLNDGRERLAELLDTIRNLGIEHRANHAAVVTVSAGGVAVGPNVPLSDAYHAADHCLYKAKHAGRDNLYVEDLAEKAARRSR</sequence>
<dbReference type="CDD" id="cd01949">
    <property type="entry name" value="GGDEF"/>
    <property type="match status" value="1"/>
</dbReference>
<dbReference type="PANTHER" id="PTHR45138:SF9">
    <property type="entry name" value="DIGUANYLATE CYCLASE DGCM-RELATED"/>
    <property type="match status" value="1"/>
</dbReference>
<dbReference type="EC" id="2.7.7.65" evidence="1"/>
<comment type="caution">
    <text evidence="5">The sequence shown here is derived from an EMBL/GenBank/DDBJ whole genome shotgun (WGS) entry which is preliminary data.</text>
</comment>
<feature type="domain" description="GGDEF" evidence="4">
    <location>
        <begin position="259"/>
        <end position="393"/>
    </location>
</feature>
<proteinExistence type="predicted"/>
<name>A0A2S5TKS2_9GAMM</name>
<dbReference type="InterPro" id="IPR029787">
    <property type="entry name" value="Nucleotide_cyclase"/>
</dbReference>
<evidence type="ECO:0000259" key="4">
    <source>
        <dbReference type="PROSITE" id="PS50887"/>
    </source>
</evidence>